<dbReference type="GeneID" id="74942877"/>
<dbReference type="RefSeq" id="WP_260643838.1">
    <property type="nucleotide sequence ID" value="NZ_CP104003.1"/>
</dbReference>
<dbReference type="InterPro" id="IPR036388">
    <property type="entry name" value="WH-like_DNA-bd_sf"/>
</dbReference>
<sequence>MRYATVSLTPDDGGFHPVDRSLATDPAVTRESIQQINLLDDGTGVMLYALRGDMARAAELIAAHEDIIDFEVSGEGEGLAYVHFHPNDRTRALLDVVQQNEIILETPVECTAGGGIRFTVLGDGGAIQRAVADIPSDITLTLDRMGDYHPDTGELFSALTARQQEILEAAVELGYYEVPRQTTHEIIAEAVGLSAGTVGEHLRKVEGRVLSALVD</sequence>
<dbReference type="Proteomes" id="UP001057580">
    <property type="component" value="Chromosome"/>
</dbReference>
<proteinExistence type="predicted"/>
<dbReference type="Gene3D" id="1.10.10.10">
    <property type="entry name" value="Winged helix-like DNA-binding domain superfamily/Winged helix DNA-binding domain"/>
    <property type="match status" value="1"/>
</dbReference>
<feature type="domain" description="HVO-0513-like N-terminal" evidence="4">
    <location>
        <begin position="16"/>
        <end position="148"/>
    </location>
</feature>
<evidence type="ECO:0000259" key="3">
    <source>
        <dbReference type="Pfam" id="PF04967"/>
    </source>
</evidence>
<evidence type="ECO:0000313" key="6">
    <source>
        <dbReference type="Proteomes" id="UP001057580"/>
    </source>
</evidence>
<feature type="domain" description="HTH bat-type" evidence="3">
    <location>
        <begin position="159"/>
        <end position="210"/>
    </location>
</feature>
<dbReference type="KEGG" id="ssai:N0B31_10605"/>
<gene>
    <name evidence="5" type="ORF">N0B31_10605</name>
</gene>
<accession>A0A9E7R7W0</accession>
<name>A0A9E7R7W0_9EURY</name>
<dbReference type="Pfam" id="PF04967">
    <property type="entry name" value="HTH_10"/>
    <property type="match status" value="1"/>
</dbReference>
<keyword evidence="6" id="KW-1185">Reference proteome</keyword>
<dbReference type="InterPro" id="IPR007050">
    <property type="entry name" value="HTH_bacterioopsin"/>
</dbReference>
<keyword evidence="1" id="KW-0805">Transcription regulation</keyword>
<evidence type="ECO:0000313" key="5">
    <source>
        <dbReference type="EMBL" id="UWM56724.1"/>
    </source>
</evidence>
<organism evidence="5 6">
    <name type="scientific">Salinirubellus salinus</name>
    <dbReference type="NCBI Taxonomy" id="1364945"/>
    <lineage>
        <taxon>Archaea</taxon>
        <taxon>Methanobacteriati</taxon>
        <taxon>Methanobacteriota</taxon>
        <taxon>Stenosarchaea group</taxon>
        <taxon>Halobacteria</taxon>
        <taxon>Halobacteriales</taxon>
        <taxon>Natronomonadaceae</taxon>
        <taxon>Salinirubellus</taxon>
    </lineage>
</organism>
<reference evidence="5" key="1">
    <citation type="submission" date="2022-09" db="EMBL/GenBank/DDBJ databases">
        <title>Diverse halophilic archaea isolated from saline environments.</title>
        <authorList>
            <person name="Cui H.-L."/>
        </authorList>
    </citation>
    <scope>NUCLEOTIDE SEQUENCE</scope>
    <source>
        <strain evidence="5">ZS-35-S2</strain>
    </source>
</reference>
<evidence type="ECO:0000256" key="2">
    <source>
        <dbReference type="ARBA" id="ARBA00023163"/>
    </source>
</evidence>
<dbReference type="PANTHER" id="PTHR34236">
    <property type="entry name" value="DIMETHYL SULFOXIDE REDUCTASE TRANSCRIPTIONAL ACTIVATOR"/>
    <property type="match status" value="1"/>
</dbReference>
<dbReference type="AlphaFoldDB" id="A0A9E7R7W0"/>
<evidence type="ECO:0000256" key="1">
    <source>
        <dbReference type="ARBA" id="ARBA00023015"/>
    </source>
</evidence>
<keyword evidence="2" id="KW-0804">Transcription</keyword>
<dbReference type="InterPro" id="IPR056493">
    <property type="entry name" value="HVO_0513_N"/>
</dbReference>
<dbReference type="EMBL" id="CP104003">
    <property type="protein sequence ID" value="UWM56724.1"/>
    <property type="molecule type" value="Genomic_DNA"/>
</dbReference>
<evidence type="ECO:0000259" key="4">
    <source>
        <dbReference type="Pfam" id="PF24278"/>
    </source>
</evidence>
<protein>
    <submittedName>
        <fullName evidence="5">Helix-turn-helix domain-containing protein</fullName>
    </submittedName>
</protein>
<dbReference type="PANTHER" id="PTHR34236:SF1">
    <property type="entry name" value="DIMETHYL SULFOXIDE REDUCTASE TRANSCRIPTIONAL ACTIVATOR"/>
    <property type="match status" value="1"/>
</dbReference>
<dbReference type="Pfam" id="PF24278">
    <property type="entry name" value="HVO_0513_N"/>
    <property type="match status" value="1"/>
</dbReference>